<dbReference type="InterPro" id="IPR011992">
    <property type="entry name" value="EF-hand-dom_pair"/>
</dbReference>
<dbReference type="EMBL" id="JAINDJ010000006">
    <property type="protein sequence ID" value="KAG9443640.1"/>
    <property type="molecule type" value="Genomic_DNA"/>
</dbReference>
<feature type="domain" description="EF-hand" evidence="5">
    <location>
        <begin position="61"/>
        <end position="96"/>
    </location>
</feature>
<name>A0AAV7E3Z1_ARIFI</name>
<keyword evidence="2" id="KW-0677">Repeat</keyword>
<dbReference type="GO" id="GO:0005509">
    <property type="term" value="F:calcium ion binding"/>
    <property type="evidence" value="ECO:0007669"/>
    <property type="project" value="InterPro"/>
</dbReference>
<feature type="domain" description="EF-hand" evidence="5">
    <location>
        <begin position="133"/>
        <end position="168"/>
    </location>
</feature>
<dbReference type="InterPro" id="IPR018247">
    <property type="entry name" value="EF_Hand_1_Ca_BS"/>
</dbReference>
<dbReference type="SMART" id="SM00054">
    <property type="entry name" value="EFh"/>
    <property type="match status" value="4"/>
</dbReference>
<dbReference type="FunFam" id="1.10.238.10:FF:000527">
    <property type="entry name" value="Calmodulin-3"/>
    <property type="match status" value="1"/>
</dbReference>
<evidence type="ECO:0000313" key="6">
    <source>
        <dbReference type="EMBL" id="KAG9443640.1"/>
    </source>
</evidence>
<dbReference type="Gene3D" id="1.10.238.10">
    <property type="entry name" value="EF-hand"/>
    <property type="match status" value="2"/>
</dbReference>
<evidence type="ECO:0000256" key="1">
    <source>
        <dbReference type="ARBA" id="ARBA00022723"/>
    </source>
</evidence>
<evidence type="ECO:0000256" key="3">
    <source>
        <dbReference type="ARBA" id="ARBA00022837"/>
    </source>
</evidence>
<comment type="caution">
    <text evidence="6">The sequence shown here is derived from an EMBL/GenBank/DDBJ whole genome shotgun (WGS) entry which is preliminary data.</text>
</comment>
<dbReference type="PANTHER" id="PTHR10891">
    <property type="entry name" value="EF-HAND CALCIUM-BINDING DOMAIN CONTAINING PROTEIN"/>
    <property type="match status" value="1"/>
</dbReference>
<sequence>MKLTLKPLFKASSFSKKKDRAVSRSDPASFSSGSSASSSSVSDLKETPKSVLPPNWCDFDSRLDEVVEIFKLIDRDGDGKISRQEVEHVFRRLGVEAPTEEELALILDEADHDGDGCISLEEFGALSTALGPAAGDELRDAFDYFDADGDGKISAEELFGVLSTIGDDGCTLEDCRRMIVGVDSDGDGFVCFQDFARMMERQR</sequence>
<dbReference type="PROSITE" id="PS00018">
    <property type="entry name" value="EF_HAND_1"/>
    <property type="match status" value="3"/>
</dbReference>
<dbReference type="InterPro" id="IPR039647">
    <property type="entry name" value="EF_hand_pair_protein_CML-like"/>
</dbReference>
<gene>
    <name evidence="6" type="ORF">H6P81_014980</name>
</gene>
<evidence type="ECO:0000256" key="4">
    <source>
        <dbReference type="SAM" id="MobiDB-lite"/>
    </source>
</evidence>
<reference evidence="6 7" key="1">
    <citation type="submission" date="2021-07" db="EMBL/GenBank/DDBJ databases">
        <title>The Aristolochia fimbriata genome: insights into angiosperm evolution, floral development and chemical biosynthesis.</title>
        <authorList>
            <person name="Jiao Y."/>
        </authorList>
    </citation>
    <scope>NUCLEOTIDE SEQUENCE [LARGE SCALE GENOMIC DNA]</scope>
    <source>
        <strain evidence="6">IBCAS-2021</strain>
        <tissue evidence="6">Leaf</tissue>
    </source>
</reference>
<dbReference type="PROSITE" id="PS50222">
    <property type="entry name" value="EF_HAND_2"/>
    <property type="match status" value="4"/>
</dbReference>
<keyword evidence="7" id="KW-1185">Reference proteome</keyword>
<dbReference type="SUPFAM" id="SSF47473">
    <property type="entry name" value="EF-hand"/>
    <property type="match status" value="1"/>
</dbReference>
<feature type="region of interest" description="Disordered" evidence="4">
    <location>
        <begin position="14"/>
        <end position="49"/>
    </location>
</feature>
<dbReference type="Pfam" id="PF13499">
    <property type="entry name" value="EF-hand_7"/>
    <property type="match status" value="2"/>
</dbReference>
<dbReference type="AlphaFoldDB" id="A0AAV7E3Z1"/>
<feature type="domain" description="EF-hand" evidence="5">
    <location>
        <begin position="98"/>
        <end position="132"/>
    </location>
</feature>
<evidence type="ECO:0000259" key="5">
    <source>
        <dbReference type="PROSITE" id="PS50222"/>
    </source>
</evidence>
<evidence type="ECO:0000313" key="7">
    <source>
        <dbReference type="Proteomes" id="UP000825729"/>
    </source>
</evidence>
<keyword evidence="3" id="KW-0106">Calcium</keyword>
<feature type="compositionally biased region" description="Low complexity" evidence="4">
    <location>
        <begin position="24"/>
        <end position="42"/>
    </location>
</feature>
<protein>
    <recommendedName>
        <fullName evidence="5">EF-hand domain-containing protein</fullName>
    </recommendedName>
</protein>
<keyword evidence="1" id="KW-0479">Metal-binding</keyword>
<evidence type="ECO:0000256" key="2">
    <source>
        <dbReference type="ARBA" id="ARBA00022737"/>
    </source>
</evidence>
<dbReference type="Proteomes" id="UP000825729">
    <property type="component" value="Unassembled WGS sequence"/>
</dbReference>
<proteinExistence type="predicted"/>
<dbReference type="CDD" id="cd00051">
    <property type="entry name" value="EFh"/>
    <property type="match status" value="2"/>
</dbReference>
<feature type="domain" description="EF-hand" evidence="5">
    <location>
        <begin position="170"/>
        <end position="203"/>
    </location>
</feature>
<organism evidence="6 7">
    <name type="scientific">Aristolochia fimbriata</name>
    <name type="common">White veined hardy Dutchman's pipe vine</name>
    <dbReference type="NCBI Taxonomy" id="158543"/>
    <lineage>
        <taxon>Eukaryota</taxon>
        <taxon>Viridiplantae</taxon>
        <taxon>Streptophyta</taxon>
        <taxon>Embryophyta</taxon>
        <taxon>Tracheophyta</taxon>
        <taxon>Spermatophyta</taxon>
        <taxon>Magnoliopsida</taxon>
        <taxon>Magnoliidae</taxon>
        <taxon>Piperales</taxon>
        <taxon>Aristolochiaceae</taxon>
        <taxon>Aristolochia</taxon>
    </lineage>
</organism>
<dbReference type="InterPro" id="IPR002048">
    <property type="entry name" value="EF_hand_dom"/>
</dbReference>
<accession>A0AAV7E3Z1</accession>